<evidence type="ECO:0000256" key="6">
    <source>
        <dbReference type="SAM" id="MobiDB-lite"/>
    </source>
</evidence>
<keyword evidence="2" id="KW-0645">Protease</keyword>
<comment type="caution">
    <text evidence="8">The sequence shown here is derived from an EMBL/GenBank/DDBJ whole genome shotgun (WGS) entry which is preliminary data.</text>
</comment>
<dbReference type="Proteomes" id="UP000733379">
    <property type="component" value="Unassembled WGS sequence"/>
</dbReference>
<evidence type="ECO:0000259" key="7">
    <source>
        <dbReference type="PROSITE" id="PS51935"/>
    </source>
</evidence>
<evidence type="ECO:0000256" key="4">
    <source>
        <dbReference type="ARBA" id="ARBA00022807"/>
    </source>
</evidence>
<name>A0ABS6B3H3_9NOCA</name>
<keyword evidence="5" id="KW-0175">Coiled coil</keyword>
<dbReference type="Gene3D" id="3.90.1720.10">
    <property type="entry name" value="endopeptidase domain like (from Nostoc punctiforme)"/>
    <property type="match status" value="1"/>
</dbReference>
<accession>A0ABS6B3H3</accession>
<sequence length="473" mass="49118">MRVTGTRRRGASRIALGLLISVATFVVAVPVAGAVPPPPPNPSDGDIAAAAGQVDDGVNEVGALINDVASVGQQIQQLDSVVATKREAVNKALVDLETARGAADTAATAATSAQHALTACGTTLMQARNNFDKFAIQAYESPGSNSMVSYLSGGGNPSQALDRAQLLSAASKSADDALNGIRRAQVQRANADSAARAAKQAADSAAAAAEAKKSEAEDAVATATAAVDAETAQRDALTQQRDVAQQRLDAARERVSGLQGERAAYEAWDQQRRDEEIAAAASAAAAAVRAAADAAARERAQELNDGQSSRTELDDSPPSHQSMTQPSRPAGSAAQLIEIVVDRAMSQLGVTYAWGGGNADGPTKGIRDHGVADRYGDYKKVGFDCSGLMMYAFAGAGVSLPHYSGYQYQMGKRVPVAQRRRGDMLFWGRGGSEHVALYLGDGKMIEAPESGDVVKISAVRVKGMMPNAVRLIA</sequence>
<feature type="compositionally biased region" description="Polar residues" evidence="6">
    <location>
        <begin position="318"/>
        <end position="327"/>
    </location>
</feature>
<feature type="region of interest" description="Disordered" evidence="6">
    <location>
        <begin position="296"/>
        <end position="332"/>
    </location>
</feature>
<dbReference type="PANTHER" id="PTHR47359">
    <property type="entry name" value="PEPTIDOGLYCAN DL-ENDOPEPTIDASE CWLO"/>
    <property type="match status" value="1"/>
</dbReference>
<protein>
    <submittedName>
        <fullName evidence="8">C40 family peptidase</fullName>
    </submittedName>
</protein>
<dbReference type="InterPro" id="IPR038765">
    <property type="entry name" value="Papain-like_cys_pep_sf"/>
</dbReference>
<proteinExistence type="inferred from homology"/>
<reference evidence="8 9" key="1">
    <citation type="submission" date="2021-06" db="EMBL/GenBank/DDBJ databases">
        <title>Actinomycetes sequencing.</title>
        <authorList>
            <person name="Shan Q."/>
        </authorList>
    </citation>
    <scope>NUCLEOTIDE SEQUENCE [LARGE SCALE GENOMIC DNA]</scope>
    <source>
        <strain evidence="8 9">NEAU-G5</strain>
    </source>
</reference>
<dbReference type="Pfam" id="PF00877">
    <property type="entry name" value="NLPC_P60"/>
    <property type="match status" value="1"/>
</dbReference>
<comment type="similarity">
    <text evidence="1">Belongs to the peptidase C40 family.</text>
</comment>
<feature type="coiled-coil region" evidence="5">
    <location>
        <begin position="199"/>
        <end position="261"/>
    </location>
</feature>
<evidence type="ECO:0000256" key="1">
    <source>
        <dbReference type="ARBA" id="ARBA00007074"/>
    </source>
</evidence>
<keyword evidence="4" id="KW-0788">Thiol protease</keyword>
<keyword evidence="3" id="KW-0378">Hydrolase</keyword>
<evidence type="ECO:0000256" key="3">
    <source>
        <dbReference type="ARBA" id="ARBA00022801"/>
    </source>
</evidence>
<evidence type="ECO:0000313" key="8">
    <source>
        <dbReference type="EMBL" id="MBU3064852.1"/>
    </source>
</evidence>
<dbReference type="SUPFAM" id="SSF54001">
    <property type="entry name" value="Cysteine proteinases"/>
    <property type="match status" value="1"/>
</dbReference>
<gene>
    <name evidence="8" type="ORF">KO481_25400</name>
</gene>
<feature type="domain" description="NlpC/P60" evidence="7">
    <location>
        <begin position="334"/>
        <end position="473"/>
    </location>
</feature>
<dbReference type="PROSITE" id="PS51935">
    <property type="entry name" value="NLPC_P60"/>
    <property type="match status" value="1"/>
</dbReference>
<organism evidence="8 9">
    <name type="scientific">Nocardia albiluteola</name>
    <dbReference type="NCBI Taxonomy" id="2842303"/>
    <lineage>
        <taxon>Bacteria</taxon>
        <taxon>Bacillati</taxon>
        <taxon>Actinomycetota</taxon>
        <taxon>Actinomycetes</taxon>
        <taxon>Mycobacteriales</taxon>
        <taxon>Nocardiaceae</taxon>
        <taxon>Nocardia</taxon>
    </lineage>
</organism>
<dbReference type="InterPro" id="IPR000064">
    <property type="entry name" value="NLP_P60_dom"/>
</dbReference>
<dbReference type="EMBL" id="JAHKNI010000008">
    <property type="protein sequence ID" value="MBU3064852.1"/>
    <property type="molecule type" value="Genomic_DNA"/>
</dbReference>
<evidence type="ECO:0000313" key="9">
    <source>
        <dbReference type="Proteomes" id="UP000733379"/>
    </source>
</evidence>
<dbReference type="InterPro" id="IPR051794">
    <property type="entry name" value="PG_Endopeptidase_C40"/>
</dbReference>
<dbReference type="PANTHER" id="PTHR47359:SF3">
    <property type="entry name" value="NLP_P60 DOMAIN-CONTAINING PROTEIN-RELATED"/>
    <property type="match status" value="1"/>
</dbReference>
<evidence type="ECO:0000256" key="2">
    <source>
        <dbReference type="ARBA" id="ARBA00022670"/>
    </source>
</evidence>
<keyword evidence="9" id="KW-1185">Reference proteome</keyword>
<evidence type="ECO:0000256" key="5">
    <source>
        <dbReference type="SAM" id="Coils"/>
    </source>
</evidence>